<dbReference type="HOGENOM" id="CLU_049966_0_1_0"/>
<feature type="domain" description="Semialdehyde dehydrogenase dimerisation" evidence="2">
    <location>
        <begin position="145"/>
        <end position="323"/>
    </location>
</feature>
<comment type="similarity">
    <text evidence="1">Belongs to the aspartate-semialdehyde dehydrogenase family.</text>
</comment>
<dbReference type="InParanoid" id="Q027U8"/>
<accession>Q027U8</accession>
<dbReference type="PIRSF" id="PIRSF000148">
    <property type="entry name" value="ASA_dh"/>
    <property type="match status" value="1"/>
</dbReference>
<dbReference type="KEGG" id="sus:Acid_1719"/>
<dbReference type="CDD" id="cd18129">
    <property type="entry name" value="ASADH_C_USG1_like"/>
    <property type="match status" value="1"/>
</dbReference>
<dbReference type="InterPro" id="IPR012280">
    <property type="entry name" value="Semialdhyde_DH_dimer_dom"/>
</dbReference>
<dbReference type="GO" id="GO:0008652">
    <property type="term" value="P:amino acid biosynthetic process"/>
    <property type="evidence" value="ECO:0007669"/>
    <property type="project" value="InterPro"/>
</dbReference>
<evidence type="ECO:0000259" key="2">
    <source>
        <dbReference type="Pfam" id="PF02774"/>
    </source>
</evidence>
<dbReference type="Gene3D" id="3.40.50.720">
    <property type="entry name" value="NAD(P)-binding Rossmann-like Domain"/>
    <property type="match status" value="1"/>
</dbReference>
<reference evidence="3" key="1">
    <citation type="submission" date="2006-10" db="EMBL/GenBank/DDBJ databases">
        <title>Complete sequence of Solibacter usitatus Ellin6076.</title>
        <authorList>
            <consortium name="US DOE Joint Genome Institute"/>
            <person name="Copeland A."/>
            <person name="Lucas S."/>
            <person name="Lapidus A."/>
            <person name="Barry K."/>
            <person name="Detter J.C."/>
            <person name="Glavina del Rio T."/>
            <person name="Hammon N."/>
            <person name="Israni S."/>
            <person name="Dalin E."/>
            <person name="Tice H."/>
            <person name="Pitluck S."/>
            <person name="Thompson L.S."/>
            <person name="Brettin T."/>
            <person name="Bruce D."/>
            <person name="Han C."/>
            <person name="Tapia R."/>
            <person name="Gilna P."/>
            <person name="Schmutz J."/>
            <person name="Larimer F."/>
            <person name="Land M."/>
            <person name="Hauser L."/>
            <person name="Kyrpides N."/>
            <person name="Mikhailova N."/>
            <person name="Janssen P.H."/>
            <person name="Kuske C.R."/>
            <person name="Richardson P."/>
        </authorList>
    </citation>
    <scope>NUCLEOTIDE SEQUENCE</scope>
    <source>
        <strain evidence="3">Ellin6076</strain>
    </source>
</reference>
<dbReference type="GO" id="GO:0046983">
    <property type="term" value="F:protein dimerization activity"/>
    <property type="evidence" value="ECO:0007669"/>
    <property type="project" value="InterPro"/>
</dbReference>
<dbReference type="EMBL" id="CP000473">
    <property type="protein sequence ID" value="ABJ82709.1"/>
    <property type="molecule type" value="Genomic_DNA"/>
</dbReference>
<dbReference type="SUPFAM" id="SSF55347">
    <property type="entry name" value="Glyceraldehyde-3-phosphate dehydrogenase-like, C-terminal domain"/>
    <property type="match status" value="1"/>
</dbReference>
<dbReference type="AlphaFoldDB" id="Q027U8"/>
<evidence type="ECO:0000313" key="3">
    <source>
        <dbReference type="EMBL" id="ABJ82709.1"/>
    </source>
</evidence>
<dbReference type="STRING" id="234267.Acid_1719"/>
<gene>
    <name evidence="3" type="ordered locus">Acid_1719</name>
</gene>
<dbReference type="OrthoDB" id="115554at2"/>
<dbReference type="FunCoup" id="Q027U8">
    <property type="interactions" value="511"/>
</dbReference>
<name>Q027U8_SOLUE</name>
<dbReference type="Pfam" id="PF02774">
    <property type="entry name" value="Semialdhyde_dhC"/>
    <property type="match status" value="1"/>
</dbReference>
<evidence type="ECO:0000256" key="1">
    <source>
        <dbReference type="ARBA" id="ARBA00010584"/>
    </source>
</evidence>
<proteinExistence type="inferred from homology"/>
<sequence length="337" mass="35994" precursor="true">MDNSRELALIGSDTLLGREIRDLASTSGDSLSLRLIASDDEQPGALTRVGDEPAVVTGLTEESLLDARAVILAGSAESSHKALELLGDPPDAAVVDLTASAEERPDARLRAPSVETELEDDPAEVAVHVIAHPAAIALALFLRRLHANDPIRSSVIQIFAPASEFGAPGVEELQHQTVSLLSFKDMPKAIFDAQLSFNLLARYGEEAPVSLEQAELRIERHLASLLALPGEGTHAPMPSIRLIQAPVFHGYSFSAWVEFADSPDMEALESSLSIDSIEVRGGDFEPPTNVGQAGQSGISVGGITPDRNHPDAVWFWFVADNVRLAAENALAVVRQIL</sequence>
<organism evidence="3">
    <name type="scientific">Solibacter usitatus (strain Ellin6076)</name>
    <dbReference type="NCBI Taxonomy" id="234267"/>
    <lineage>
        <taxon>Bacteria</taxon>
        <taxon>Pseudomonadati</taxon>
        <taxon>Acidobacteriota</taxon>
        <taxon>Terriglobia</taxon>
        <taxon>Bryobacterales</taxon>
        <taxon>Solibacteraceae</taxon>
        <taxon>Candidatus Solibacter</taxon>
    </lineage>
</organism>
<dbReference type="GO" id="GO:0016620">
    <property type="term" value="F:oxidoreductase activity, acting on the aldehyde or oxo group of donors, NAD or NADP as acceptor"/>
    <property type="evidence" value="ECO:0007669"/>
    <property type="project" value="InterPro"/>
</dbReference>
<dbReference type="PANTHER" id="PTHR46278">
    <property type="entry name" value="DEHYDROGENASE, PUTATIVE-RELATED"/>
    <property type="match status" value="1"/>
</dbReference>
<dbReference type="PANTHER" id="PTHR46278:SF2">
    <property type="entry name" value="ASPARTATE-SEMIALDEHYDE DEHYDROGENASE"/>
    <property type="match status" value="1"/>
</dbReference>
<dbReference type="Gene3D" id="3.30.360.10">
    <property type="entry name" value="Dihydrodipicolinate Reductase, domain 2"/>
    <property type="match status" value="1"/>
</dbReference>
<dbReference type="eggNOG" id="COG0136">
    <property type="taxonomic scope" value="Bacteria"/>
</dbReference>
<protein>
    <submittedName>
        <fullName evidence="3">Semialdehyde dehydrogenase, dimerisation region</fullName>
    </submittedName>
</protein>